<dbReference type="AlphaFoldDB" id="X7EDE6"/>
<dbReference type="RefSeq" id="WP_037265584.1">
    <property type="nucleotide sequence ID" value="NZ_JALZ01000032.1"/>
</dbReference>
<evidence type="ECO:0000256" key="1">
    <source>
        <dbReference type="PROSITE-ProRule" id="PRU00339"/>
    </source>
</evidence>
<evidence type="ECO:0000313" key="2">
    <source>
        <dbReference type="EMBL" id="ETX13226.1"/>
    </source>
</evidence>
<proteinExistence type="predicted"/>
<dbReference type="PROSITE" id="PS51257">
    <property type="entry name" value="PROKAR_LIPOPROTEIN"/>
    <property type="match status" value="1"/>
</dbReference>
<dbReference type="InterPro" id="IPR019734">
    <property type="entry name" value="TPR_rpt"/>
</dbReference>
<accession>X7EDE6</accession>
<reference evidence="2 3" key="1">
    <citation type="submission" date="2014-01" db="EMBL/GenBank/DDBJ databases">
        <title>Roseivivax halodurans JCM 10272 Genome Sequencing.</title>
        <authorList>
            <person name="Lai Q."/>
            <person name="Li G."/>
            <person name="Shao Z."/>
        </authorList>
    </citation>
    <scope>NUCLEOTIDE SEQUENCE [LARGE SCALE GENOMIC DNA]</scope>
    <source>
        <strain evidence="2 3">JCM 10272</strain>
    </source>
</reference>
<keyword evidence="1" id="KW-0802">TPR repeat</keyword>
<dbReference type="eggNOG" id="COG0457">
    <property type="taxonomic scope" value="Bacteria"/>
</dbReference>
<dbReference type="SMART" id="SM00028">
    <property type="entry name" value="TPR"/>
    <property type="match status" value="6"/>
</dbReference>
<comment type="caution">
    <text evidence="2">The sequence shown here is derived from an EMBL/GenBank/DDBJ whole genome shotgun (WGS) entry which is preliminary data.</text>
</comment>
<dbReference type="Proteomes" id="UP000022447">
    <property type="component" value="Unassembled WGS sequence"/>
</dbReference>
<evidence type="ECO:0000313" key="3">
    <source>
        <dbReference type="Proteomes" id="UP000022447"/>
    </source>
</evidence>
<dbReference type="EMBL" id="JALZ01000032">
    <property type="protein sequence ID" value="ETX13226.1"/>
    <property type="molecule type" value="Genomic_DNA"/>
</dbReference>
<dbReference type="Pfam" id="PF14559">
    <property type="entry name" value="TPR_19"/>
    <property type="match status" value="4"/>
</dbReference>
<protein>
    <submittedName>
        <fullName evidence="2">Uncharacterized protein</fullName>
    </submittedName>
</protein>
<dbReference type="Pfam" id="PF13432">
    <property type="entry name" value="TPR_16"/>
    <property type="match status" value="1"/>
</dbReference>
<dbReference type="eggNOG" id="COG2956">
    <property type="taxonomic scope" value="Bacteria"/>
</dbReference>
<name>X7EDE6_9RHOB</name>
<keyword evidence="3" id="KW-1185">Reference proteome</keyword>
<gene>
    <name evidence="2" type="ORF">OCH239_12675</name>
</gene>
<dbReference type="InterPro" id="IPR011990">
    <property type="entry name" value="TPR-like_helical_dom_sf"/>
</dbReference>
<dbReference type="PANTHER" id="PTHR12558:SF13">
    <property type="entry name" value="CELL DIVISION CYCLE PROTEIN 27 HOMOLOG"/>
    <property type="match status" value="1"/>
</dbReference>
<dbReference type="PANTHER" id="PTHR12558">
    <property type="entry name" value="CELL DIVISION CYCLE 16,23,27"/>
    <property type="match status" value="1"/>
</dbReference>
<organism evidence="2 3">
    <name type="scientific">Roseivivax halodurans JCM 10272</name>
    <dbReference type="NCBI Taxonomy" id="1449350"/>
    <lineage>
        <taxon>Bacteria</taxon>
        <taxon>Pseudomonadati</taxon>
        <taxon>Pseudomonadota</taxon>
        <taxon>Alphaproteobacteria</taxon>
        <taxon>Rhodobacterales</taxon>
        <taxon>Roseobacteraceae</taxon>
        <taxon>Roseivivax</taxon>
    </lineage>
</organism>
<dbReference type="SUPFAM" id="SSF48452">
    <property type="entry name" value="TPR-like"/>
    <property type="match status" value="3"/>
</dbReference>
<dbReference type="STRING" id="1449350.OCH239_12675"/>
<dbReference type="Gene3D" id="1.25.40.10">
    <property type="entry name" value="Tetratricopeptide repeat domain"/>
    <property type="match status" value="5"/>
</dbReference>
<dbReference type="OrthoDB" id="7637125at2"/>
<sequence length="809" mass="88828">MHLVRSILLPLALVLALAACKSSEERAEEYFETGLELREAGDLERAALSFRNVFRFDGAHKEARTNLAEVLIEQGNPNAAFSQYLRLAEQYPNDVGIRIALSELAISQQAWSELERHGNVAIEAAPERPEVQAIAAMIDYVEASQNDSAGGRQDAVERARTLLETDPDLTSARQLVIFGSIEAGEFDAALDAINTALEAEPDDLTLNTLKLQVLNTLERPDEVEALLQDMYARFPENEEIRQNLIAWYLQREDLGAVETLLREIAGPRDAEGAVEDHITLVRFLAQAEGVEAARAELSELIEASEGNTEAVDRYVLLDAGFAFDSGEQTEAVDRLQARLDDDAETPVTNDIRTTLAQMHLVTGDEVTARALVEETLAADESNVAALKMRAEWQIEADDPNEAITSLRTALDQAPNDSEILTLMARAHLRAGSTQLAGERLALAVDLSENGPAETLRYARFLLDQNREAAARSLLAEAIDANPGNLDLLTEQARLALSQDDTATARTAIAALERIDSPEATDRATTLNAALLLGQQRFDESVALLEERAEGDDAPGAVVLDVVRIRLEAGQVAEARSYLSTRLEERPEDPTLRFAEAVLQMAAGETEEAENGLRELIEDFPEAQAPVRLLHGLLVSDDREEEARELLAAAVERMPEARELQLIRASNFEAEGDLESALDIYETLYEQESDDTVVANNYASLLSDLREDEESLARAADVARRLADADVPALQDTYGWIAYRQGNFEEALSYLEPAAEGLPDNPVVLYHLGMTYAALERSEEARETLQRAVDAAEGQSLPQIDQARETLEGL</sequence>
<dbReference type="PROSITE" id="PS50005">
    <property type="entry name" value="TPR"/>
    <property type="match status" value="1"/>
</dbReference>
<feature type="repeat" description="TPR" evidence="1">
    <location>
        <begin position="761"/>
        <end position="794"/>
    </location>
</feature>